<evidence type="ECO:0000313" key="7">
    <source>
        <dbReference type="Proteomes" id="UP001056209"/>
    </source>
</evidence>
<sequence length="164" mass="18961">MIIVESCSYRLCTDIGEKKLEIINNISSISLCSYDPFGPITRAIMTEMHINQIDVVDDLNNNLCAREAHIPCLHIIGASEKYITTFVFQNGKEAGYQLVLHIQTNLFIPNKNCYPINIRVYRSFIRNPGSTLFNDTQENDIRKDMYRDAAQQLIHQLLLRFEDF</sequence>
<proteinExistence type="predicted"/>
<keyword evidence="4" id="KW-0998">Cell outer membrane</keyword>
<evidence type="ECO:0000256" key="1">
    <source>
        <dbReference type="ARBA" id="ARBA00022729"/>
    </source>
</evidence>
<dbReference type="PANTHER" id="PTHR38098">
    <property type="entry name" value="LPS-ASSEMBLY LIPOPROTEIN LPTE"/>
    <property type="match status" value="1"/>
</dbReference>
<dbReference type="AlphaFoldDB" id="A0A9Q8TXL1"/>
<name>A0A9Q8TXL1_9ENTR</name>
<dbReference type="EMBL" id="CP097753">
    <property type="protein sequence ID" value="URJ27886.1"/>
    <property type="molecule type" value="Genomic_DNA"/>
</dbReference>
<dbReference type="Proteomes" id="UP001056209">
    <property type="component" value="Chromosome"/>
</dbReference>
<dbReference type="GO" id="GO:0043165">
    <property type="term" value="P:Gram-negative-bacterium-type cell outer membrane assembly"/>
    <property type="evidence" value="ECO:0007669"/>
    <property type="project" value="InterPro"/>
</dbReference>
<dbReference type="GO" id="GO:0015920">
    <property type="term" value="P:lipopolysaccharide transport"/>
    <property type="evidence" value="ECO:0007669"/>
    <property type="project" value="TreeGrafter"/>
</dbReference>
<protein>
    <submittedName>
        <fullName evidence="6">Uncharacterized protein</fullName>
    </submittedName>
</protein>
<dbReference type="RefSeq" id="WP_250248249.1">
    <property type="nucleotide sequence ID" value="NZ_CP097753.1"/>
</dbReference>
<dbReference type="PANTHER" id="PTHR38098:SF1">
    <property type="entry name" value="LPS-ASSEMBLY LIPOPROTEIN LPTE"/>
    <property type="match status" value="1"/>
</dbReference>
<dbReference type="GO" id="GO:0009279">
    <property type="term" value="C:cell outer membrane"/>
    <property type="evidence" value="ECO:0007669"/>
    <property type="project" value="TreeGrafter"/>
</dbReference>
<dbReference type="InterPro" id="IPR007485">
    <property type="entry name" value="LPS_assembly_LptE"/>
</dbReference>
<reference evidence="6" key="1">
    <citation type="submission" date="2022-05" db="EMBL/GenBank/DDBJ databases">
        <title>Impact of host demography and evolutionary history on endosymbiont molecular evolution: a test in carpenter ants (Genus Camponotus) and their Blochmannia endosymbionts.</title>
        <authorList>
            <person name="Manthey J.D."/>
            <person name="Giron J.C."/>
            <person name="Hruska J.P."/>
        </authorList>
    </citation>
    <scope>NUCLEOTIDE SEQUENCE</scope>
    <source>
        <strain evidence="6">C-039</strain>
    </source>
</reference>
<evidence type="ECO:0000256" key="5">
    <source>
        <dbReference type="ARBA" id="ARBA00023288"/>
    </source>
</evidence>
<accession>A0A9Q8TXL1</accession>
<keyword evidence="1" id="KW-0732">Signal</keyword>
<dbReference type="GO" id="GO:1990351">
    <property type="term" value="C:transporter complex"/>
    <property type="evidence" value="ECO:0007669"/>
    <property type="project" value="TreeGrafter"/>
</dbReference>
<gene>
    <name evidence="6" type="ORF">M9393_01650</name>
</gene>
<evidence type="ECO:0000313" key="6">
    <source>
        <dbReference type="EMBL" id="URJ27886.1"/>
    </source>
</evidence>
<keyword evidence="2" id="KW-0472">Membrane</keyword>
<dbReference type="Pfam" id="PF04390">
    <property type="entry name" value="LptE"/>
    <property type="match status" value="1"/>
</dbReference>
<evidence type="ECO:0000256" key="2">
    <source>
        <dbReference type="ARBA" id="ARBA00023136"/>
    </source>
</evidence>
<dbReference type="Gene3D" id="3.30.160.150">
    <property type="entry name" value="Lipoprotein like domain"/>
    <property type="match status" value="1"/>
</dbReference>
<organism evidence="6 7">
    <name type="scientific">Candidatus Blochmannia vicinus</name>
    <name type="common">nom. nud.</name>
    <dbReference type="NCBI Taxonomy" id="251540"/>
    <lineage>
        <taxon>Bacteria</taxon>
        <taxon>Pseudomonadati</taxon>
        <taxon>Pseudomonadota</taxon>
        <taxon>Gammaproteobacteria</taxon>
        <taxon>Enterobacterales</taxon>
        <taxon>Enterobacteriaceae</taxon>
        <taxon>ant endosymbionts</taxon>
        <taxon>Candidatus Blochmanniella</taxon>
    </lineage>
</organism>
<dbReference type="GO" id="GO:0001530">
    <property type="term" value="F:lipopolysaccharide binding"/>
    <property type="evidence" value="ECO:0007669"/>
    <property type="project" value="TreeGrafter"/>
</dbReference>
<keyword evidence="5" id="KW-0449">Lipoprotein</keyword>
<evidence type="ECO:0000256" key="4">
    <source>
        <dbReference type="ARBA" id="ARBA00023237"/>
    </source>
</evidence>
<evidence type="ECO:0000256" key="3">
    <source>
        <dbReference type="ARBA" id="ARBA00023139"/>
    </source>
</evidence>
<keyword evidence="3" id="KW-0564">Palmitate</keyword>